<keyword evidence="6" id="KW-0735">Signal-anchor</keyword>
<protein>
    <recommendedName>
        <fullName evidence="10">Hexosyltransferase</fullName>
        <ecNumber evidence="10">2.4.1.-</ecNumber>
    </recommendedName>
</protein>
<evidence type="ECO:0000256" key="4">
    <source>
        <dbReference type="ARBA" id="ARBA00022679"/>
    </source>
</evidence>
<keyword evidence="12" id="KW-1185">Reference proteome</keyword>
<keyword evidence="8 10" id="KW-0333">Golgi apparatus</keyword>
<dbReference type="AlphaFoldDB" id="A0A4P9XHQ1"/>
<accession>A0A4P9XHQ1</accession>
<proteinExistence type="inferred from homology"/>
<dbReference type="GO" id="GO:0000139">
    <property type="term" value="C:Golgi membrane"/>
    <property type="evidence" value="ECO:0007669"/>
    <property type="project" value="UniProtKB-SubCell"/>
</dbReference>
<keyword evidence="9" id="KW-0472">Membrane</keyword>
<evidence type="ECO:0000256" key="2">
    <source>
        <dbReference type="ARBA" id="ARBA00008661"/>
    </source>
</evidence>
<dbReference type="EMBL" id="KZ993244">
    <property type="protein sequence ID" value="RKP05146.1"/>
    <property type="molecule type" value="Genomic_DNA"/>
</dbReference>
<dbReference type="Pfam" id="PF01762">
    <property type="entry name" value="Galactosyl_T"/>
    <property type="match status" value="1"/>
</dbReference>
<evidence type="ECO:0000256" key="10">
    <source>
        <dbReference type="RuleBase" id="RU363063"/>
    </source>
</evidence>
<dbReference type="STRING" id="78915.A0A4P9XHQ1"/>
<keyword evidence="4" id="KW-0808">Transferase</keyword>
<keyword evidence="7" id="KW-1133">Transmembrane helix</keyword>
<evidence type="ECO:0000256" key="3">
    <source>
        <dbReference type="ARBA" id="ARBA00022676"/>
    </source>
</evidence>
<evidence type="ECO:0000256" key="5">
    <source>
        <dbReference type="ARBA" id="ARBA00022692"/>
    </source>
</evidence>
<evidence type="ECO:0000256" key="1">
    <source>
        <dbReference type="ARBA" id="ARBA00004323"/>
    </source>
</evidence>
<gene>
    <name evidence="11" type="ORF">THASP1DRAFT_20146</name>
</gene>
<comment type="similarity">
    <text evidence="2 10">Belongs to the glycosyltransferase 31 family.</text>
</comment>
<keyword evidence="3 10" id="KW-0328">Glycosyltransferase</keyword>
<dbReference type="PANTHER" id="PTHR11214">
    <property type="entry name" value="BETA-1,3-N-ACETYLGLUCOSAMINYLTRANSFERASE"/>
    <property type="match status" value="1"/>
</dbReference>
<evidence type="ECO:0000256" key="8">
    <source>
        <dbReference type="ARBA" id="ARBA00023034"/>
    </source>
</evidence>
<keyword evidence="5" id="KW-0812">Transmembrane</keyword>
<evidence type="ECO:0000256" key="9">
    <source>
        <dbReference type="ARBA" id="ARBA00023136"/>
    </source>
</evidence>
<evidence type="ECO:0000256" key="7">
    <source>
        <dbReference type="ARBA" id="ARBA00022989"/>
    </source>
</evidence>
<comment type="subcellular location">
    <subcellularLocation>
        <location evidence="1 10">Golgi apparatus membrane</location>
        <topology evidence="1 10">Single-pass type II membrane protein</topology>
    </subcellularLocation>
</comment>
<name>A0A4P9XHQ1_9FUNG</name>
<evidence type="ECO:0000256" key="6">
    <source>
        <dbReference type="ARBA" id="ARBA00022968"/>
    </source>
</evidence>
<evidence type="ECO:0000313" key="12">
    <source>
        <dbReference type="Proteomes" id="UP000271241"/>
    </source>
</evidence>
<dbReference type="OrthoDB" id="2139606at2759"/>
<dbReference type="GO" id="GO:0016758">
    <property type="term" value="F:hexosyltransferase activity"/>
    <property type="evidence" value="ECO:0007669"/>
    <property type="project" value="InterPro"/>
</dbReference>
<evidence type="ECO:0000313" key="11">
    <source>
        <dbReference type="EMBL" id="RKP05146.1"/>
    </source>
</evidence>
<dbReference type="InterPro" id="IPR002659">
    <property type="entry name" value="Glyco_trans_31"/>
</dbReference>
<reference evidence="12" key="1">
    <citation type="journal article" date="2018" name="Nat. Microbiol.">
        <title>Leveraging single-cell genomics to expand the fungal tree of life.</title>
        <authorList>
            <person name="Ahrendt S.R."/>
            <person name="Quandt C.A."/>
            <person name="Ciobanu D."/>
            <person name="Clum A."/>
            <person name="Salamov A."/>
            <person name="Andreopoulos B."/>
            <person name="Cheng J.F."/>
            <person name="Woyke T."/>
            <person name="Pelin A."/>
            <person name="Henrissat B."/>
            <person name="Reynolds N.K."/>
            <person name="Benny G.L."/>
            <person name="Smith M.E."/>
            <person name="James T.Y."/>
            <person name="Grigoriev I.V."/>
        </authorList>
    </citation>
    <scope>NUCLEOTIDE SEQUENCE [LARGE SCALE GENOMIC DNA]</scope>
    <source>
        <strain evidence="12">RSA 1356</strain>
    </source>
</reference>
<dbReference type="EC" id="2.4.1.-" evidence="10"/>
<organism evidence="11 12">
    <name type="scientific">Thamnocephalis sphaerospora</name>
    <dbReference type="NCBI Taxonomy" id="78915"/>
    <lineage>
        <taxon>Eukaryota</taxon>
        <taxon>Fungi</taxon>
        <taxon>Fungi incertae sedis</taxon>
        <taxon>Zoopagomycota</taxon>
        <taxon>Zoopagomycotina</taxon>
        <taxon>Zoopagomycetes</taxon>
        <taxon>Zoopagales</taxon>
        <taxon>Sigmoideomycetaceae</taxon>
        <taxon>Thamnocephalis</taxon>
    </lineage>
</organism>
<dbReference type="Proteomes" id="UP000271241">
    <property type="component" value="Unassembled WGS sequence"/>
</dbReference>
<dbReference type="PANTHER" id="PTHR11214:SF351">
    <property type="entry name" value="BETA-1,3-GALACTOSYLTRANSFERASE PVG3"/>
    <property type="match status" value="1"/>
</dbReference>
<sequence>MANCHWRHKNVTDEELARHPVPSVLVGIITPAKKFARRELLRAVYRVTAHPNVTVRFVVGLPENEDDAIRVALEQKAYGDMIQLDMKENMDDGKTFRYFEYLSKHEPYDYVMKADDDAFVHSHNLVRALRPLPRQRLYYGLLCGPPTVLQWMSGMGYVMSWDSVLWLVNFNPPDKTGIEDIKISNWLGQGPQREHTVSEQCLYYQQPNSPVPGRTHGYIDETIVVHGMKNDVDWKEALRFFFGALPKGGKKGPSLPDRSWSDHAGVVTGMY</sequence>
<dbReference type="Gene3D" id="3.90.550.50">
    <property type="match status" value="1"/>
</dbReference>